<dbReference type="Proteomes" id="UP000053593">
    <property type="component" value="Unassembled WGS sequence"/>
</dbReference>
<name>A0A0D0B779_9AGAR</name>
<gene>
    <name evidence="1" type="ORF">GYMLUDRAFT_677417</name>
</gene>
<dbReference type="AlphaFoldDB" id="A0A0D0B779"/>
<accession>A0A0D0B779</accession>
<protein>
    <submittedName>
        <fullName evidence="1">Uncharacterized protein</fullName>
    </submittedName>
</protein>
<evidence type="ECO:0000313" key="2">
    <source>
        <dbReference type="Proteomes" id="UP000053593"/>
    </source>
</evidence>
<organism evidence="1 2">
    <name type="scientific">Collybiopsis luxurians FD-317 M1</name>
    <dbReference type="NCBI Taxonomy" id="944289"/>
    <lineage>
        <taxon>Eukaryota</taxon>
        <taxon>Fungi</taxon>
        <taxon>Dikarya</taxon>
        <taxon>Basidiomycota</taxon>
        <taxon>Agaricomycotina</taxon>
        <taxon>Agaricomycetes</taxon>
        <taxon>Agaricomycetidae</taxon>
        <taxon>Agaricales</taxon>
        <taxon>Marasmiineae</taxon>
        <taxon>Omphalotaceae</taxon>
        <taxon>Collybiopsis</taxon>
        <taxon>Collybiopsis luxurians</taxon>
    </lineage>
</organism>
<sequence length="67" mass="7720">MQFSSNVSSTFGLDSNSTMFLNQPFDTDSLYGTIENFNFDFTNHNLDDIYSNFDFDSSRLDNSGNFY</sequence>
<proteinExistence type="predicted"/>
<evidence type="ECO:0000313" key="1">
    <source>
        <dbReference type="EMBL" id="KIK59325.1"/>
    </source>
</evidence>
<dbReference type="HOGENOM" id="CLU_2812629_0_0_1"/>
<reference evidence="1 2" key="1">
    <citation type="submission" date="2014-04" db="EMBL/GenBank/DDBJ databases">
        <title>Evolutionary Origins and Diversification of the Mycorrhizal Mutualists.</title>
        <authorList>
            <consortium name="DOE Joint Genome Institute"/>
            <consortium name="Mycorrhizal Genomics Consortium"/>
            <person name="Kohler A."/>
            <person name="Kuo A."/>
            <person name="Nagy L.G."/>
            <person name="Floudas D."/>
            <person name="Copeland A."/>
            <person name="Barry K.W."/>
            <person name="Cichocki N."/>
            <person name="Veneault-Fourrey C."/>
            <person name="LaButti K."/>
            <person name="Lindquist E.A."/>
            <person name="Lipzen A."/>
            <person name="Lundell T."/>
            <person name="Morin E."/>
            <person name="Murat C."/>
            <person name="Riley R."/>
            <person name="Ohm R."/>
            <person name="Sun H."/>
            <person name="Tunlid A."/>
            <person name="Henrissat B."/>
            <person name="Grigoriev I.V."/>
            <person name="Hibbett D.S."/>
            <person name="Martin F."/>
        </authorList>
    </citation>
    <scope>NUCLEOTIDE SEQUENCE [LARGE SCALE GENOMIC DNA]</scope>
    <source>
        <strain evidence="1 2">FD-317 M1</strain>
    </source>
</reference>
<dbReference type="EMBL" id="KN834780">
    <property type="protein sequence ID" value="KIK59325.1"/>
    <property type="molecule type" value="Genomic_DNA"/>
</dbReference>
<keyword evidence="2" id="KW-1185">Reference proteome</keyword>